<dbReference type="Pfam" id="PF05043">
    <property type="entry name" value="Mga"/>
    <property type="match status" value="1"/>
</dbReference>
<evidence type="ECO:0000259" key="1">
    <source>
        <dbReference type="Pfam" id="PF05043"/>
    </source>
</evidence>
<proteinExistence type="predicted"/>
<sequence length="492" mass="57685">MILNKENILNLLEKKDKILCHIIEYISKSTTSELTYEELVTVADLSPITMSEVIKELSDEIDQLGTKEYLEVNVLGKNIYYFKKGKNFSLDLFFSKMIKKSTYFQILQDLFYGKTITTEKYTQEFFISNSSLARKFRHLRTFIQKLGMKIIKSNGVYYLDGNEERIRYFYYLLFRASRSFPKDGVIVSKISESFKMLYPKMTQNSIDSFILYFSISKLRASKGYLVESNSGDFLIMNRLISKEKFTTMIRKYYLTMLSEEDLDRELASLFFFISTNNLLDMETVSNVSAYLTPSTIKDQAFEMANLIVYHMGHFIDIEFHPDEYFYLIANLYLVLKKQALFFISADLEYSLTVESLKLNELYSKFIEYFEMNTQKEIPLGIGTLQVLFNEVLKKKGRTLKLLVYSKFGDRNKEIIEEKLAQLIFYPILFIQSFVEQPDIIVTDYYLEGISNAVVYIIEDYSVLGDIGRIAQSINTNYFNIEKENDSNEDRNH</sequence>
<dbReference type="AlphaFoldDB" id="A0A200IZI3"/>
<name>A0A200IZI3_9ENTE</name>
<dbReference type="RefSeq" id="WP_087641726.1">
    <property type="nucleotide sequence ID" value="NZ_CP147246.1"/>
</dbReference>
<reference evidence="3" key="2">
    <citation type="submission" date="2017-05" db="EMBL/GenBank/DDBJ databases">
        <authorList>
            <consortium name="The Broad Institute Genomics Platform"/>
            <consortium name="The Broad Institute Genomic Center for Infectious Diseases"/>
            <person name="Earl A."/>
            <person name="Manson A."/>
            <person name="Schwartman J."/>
            <person name="Gilmore M."/>
            <person name="Abouelleil A."/>
            <person name="Cao P."/>
            <person name="Chapman S."/>
            <person name="Cusick C."/>
            <person name="Shea T."/>
            <person name="Young S."/>
            <person name="Neafsey D."/>
            <person name="Nusbaum C."/>
            <person name="Birren B."/>
        </authorList>
    </citation>
    <scope>NUCLEOTIDE SEQUENCE</scope>
    <source>
        <strain evidence="3">9D6_DIV0238</strain>
    </source>
</reference>
<evidence type="ECO:0000313" key="4">
    <source>
        <dbReference type="Proteomes" id="UP000196151"/>
    </source>
</evidence>
<gene>
    <name evidence="3" type="ORF">A5889_001956</name>
    <name evidence="2" type="ORF">A5889_002636</name>
</gene>
<reference evidence="3" key="3">
    <citation type="submission" date="2024-03" db="EMBL/GenBank/DDBJ databases">
        <title>The Genome Sequence of Enterococcus sp. DIV0238c.</title>
        <authorList>
            <consortium name="The Broad Institute Genomics Platform"/>
            <consortium name="The Broad Institute Microbial Omics Core"/>
            <consortium name="The Broad Institute Genomic Center for Infectious Diseases"/>
            <person name="Earl A."/>
            <person name="Manson A."/>
            <person name="Gilmore M."/>
            <person name="Schwartman J."/>
            <person name="Shea T."/>
            <person name="Abouelleil A."/>
            <person name="Cao P."/>
            <person name="Chapman S."/>
            <person name="Cusick C."/>
            <person name="Young S."/>
            <person name="Neafsey D."/>
            <person name="Nusbaum C."/>
            <person name="Birren B."/>
        </authorList>
    </citation>
    <scope>NUCLEOTIDE SEQUENCE</scope>
    <source>
        <strain evidence="3">9D6_DIV0238</strain>
    </source>
</reference>
<keyword evidence="4" id="KW-1185">Reference proteome</keyword>
<evidence type="ECO:0000313" key="2">
    <source>
        <dbReference type="EMBL" id="OUZ30348.1"/>
    </source>
</evidence>
<accession>A0A200IZI3</accession>
<dbReference type="EMBL" id="NIBQ01000003">
    <property type="protein sequence ID" value="OUZ30348.1"/>
    <property type="molecule type" value="Genomic_DNA"/>
</dbReference>
<dbReference type="EMBL" id="CP147246">
    <property type="protein sequence ID" value="WYJ94443.1"/>
    <property type="molecule type" value="Genomic_DNA"/>
</dbReference>
<protein>
    <recommendedName>
        <fullName evidence="1">Mga helix-turn-helix domain-containing protein</fullName>
    </recommendedName>
</protein>
<dbReference type="InterPro" id="IPR007737">
    <property type="entry name" value="Mga_HTH"/>
</dbReference>
<reference evidence="2" key="1">
    <citation type="submission" date="2017-05" db="EMBL/GenBank/DDBJ databases">
        <title>The Genome Sequence of Enterococcus sp. 9D6_DIV0238.</title>
        <authorList>
            <consortium name="The Broad Institute Genomics Platform"/>
            <consortium name="The Broad Institute Genomic Center for Infectious Diseases"/>
            <person name="Earl A."/>
            <person name="Manson A."/>
            <person name="Schwartman J."/>
            <person name="Gilmore M."/>
            <person name="Abouelleil A."/>
            <person name="Cao P."/>
            <person name="Chapman S."/>
            <person name="Cusick C."/>
            <person name="Shea T."/>
            <person name="Young S."/>
            <person name="Neafsey D."/>
            <person name="Nusbaum C."/>
            <person name="Birren B."/>
        </authorList>
    </citation>
    <scope>NUCLEOTIDE SEQUENCE [LARGE SCALE GENOMIC DNA]</scope>
    <source>
        <strain evidence="2">9D6_DIV0238</strain>
    </source>
</reference>
<dbReference type="Proteomes" id="UP000196151">
    <property type="component" value="Chromosome"/>
</dbReference>
<dbReference type="InterPro" id="IPR036388">
    <property type="entry name" value="WH-like_DNA-bd_sf"/>
</dbReference>
<evidence type="ECO:0000313" key="3">
    <source>
        <dbReference type="EMBL" id="WYJ94443.1"/>
    </source>
</evidence>
<dbReference type="Gene3D" id="1.10.10.10">
    <property type="entry name" value="Winged helix-like DNA-binding domain superfamily/Winged helix DNA-binding domain"/>
    <property type="match status" value="1"/>
</dbReference>
<feature type="domain" description="Mga helix-turn-helix" evidence="1">
    <location>
        <begin position="87"/>
        <end position="174"/>
    </location>
</feature>
<dbReference type="OrthoDB" id="2172289at2"/>
<organism evidence="2">
    <name type="scientific">Candidatus Enterococcus dunnyi</name>
    <dbReference type="NCBI Taxonomy" id="1834192"/>
    <lineage>
        <taxon>Bacteria</taxon>
        <taxon>Bacillati</taxon>
        <taxon>Bacillota</taxon>
        <taxon>Bacilli</taxon>
        <taxon>Lactobacillales</taxon>
        <taxon>Enterococcaceae</taxon>
        <taxon>Enterococcus</taxon>
    </lineage>
</organism>